<sequence>MTESQLQVNSRVKLNKIHSTPKKGYKLGTASATWKKIKSAAYNGDSLDPTIENGGEIADTIIETGPDGEILILYPKSFTIEEWRFADKTHLGVDKSDSAQPLDSDIVYLISQQKVEMDEELEAIVGFSIIRKPKPDEYHLLIHYKKFNGEHVFELQTLSPTSLVFNFVFNLPEFMVIEKKKRDGEVGFRPISFKVKSNGDFTVISNSEGYIWSARYDGTSYFYNNSKYVPYLYKEFCQPLLKEQMRDEDMFILKTSCFNNTPIFDIVGDWLVYSPTKQEFQHMKAVVDCNGKPQVPKRDELLGDSLEGYDEEPSKGKKDKDKKKNKTSFLTPAKLPPPGPLLNRVISSLSNTAIDGILKLSEVSTNKVKSYLNNNGEHTNEDKKNMVKSLNKLGKSITKSLYNTASSTASTITSRPEDNQLIKIVDLRNDKVLAVFRPPGGVSNLSLSPYDLQLVHSNIRGDSFFMWDLYKLPLEVSLIGKFTRGKTSATIRDIFWFINNNYSSNSGNDVTQTSTVDNISGNNYGFGCVTKSTGSVHWFNINYLSGSLNSNYPNILGKEKKKSNGMSQSFGNGEFSDAWILSSMDTVKLLALPDIKSNSINQLAILDKKNQIRLISPLNGKTTFKYILPYTPVGEKFVPTRNINEDNERKSEFNNSTSQINPLSRTEIETCGPYPNLYNNKNIEFSTYTSYENSDLDNFLKIYENFGQGIANETLKFDRKESTENIPEFQHKGLDLDQDVETSSETLATEI</sequence>
<dbReference type="Proteomes" id="UP001497600">
    <property type="component" value="Chromosome D"/>
</dbReference>
<reference evidence="2 3" key="1">
    <citation type="submission" date="2024-01" db="EMBL/GenBank/DDBJ databases">
        <authorList>
            <consortium name="Genoscope - CEA"/>
            <person name="William W."/>
        </authorList>
    </citation>
    <scope>NUCLEOTIDE SEQUENCE [LARGE SCALE GENOMIC DNA]</scope>
    <source>
        <strain evidence="2 3">29B2s-10</strain>
    </source>
</reference>
<name>A0ABP0EBF8_9ASCO</name>
<evidence type="ECO:0000313" key="2">
    <source>
        <dbReference type="EMBL" id="CAK7905069.1"/>
    </source>
</evidence>
<gene>
    <name evidence="2" type="ORF">CAAN4_D12376</name>
</gene>
<keyword evidence="3" id="KW-1185">Reference proteome</keyword>
<protein>
    <submittedName>
        <fullName evidence="2">Uncharacterized protein</fullName>
    </submittedName>
</protein>
<evidence type="ECO:0000313" key="3">
    <source>
        <dbReference type="Proteomes" id="UP001497600"/>
    </source>
</evidence>
<feature type="region of interest" description="Disordered" evidence="1">
    <location>
        <begin position="296"/>
        <end position="334"/>
    </location>
</feature>
<evidence type="ECO:0000256" key="1">
    <source>
        <dbReference type="SAM" id="MobiDB-lite"/>
    </source>
</evidence>
<dbReference type="EMBL" id="OZ004256">
    <property type="protein sequence ID" value="CAK7905069.1"/>
    <property type="molecule type" value="Genomic_DNA"/>
</dbReference>
<proteinExistence type="predicted"/>
<accession>A0ABP0EBF8</accession>
<organism evidence="2 3">
    <name type="scientific">[Candida] anglica</name>
    <dbReference type="NCBI Taxonomy" id="148631"/>
    <lineage>
        <taxon>Eukaryota</taxon>
        <taxon>Fungi</taxon>
        <taxon>Dikarya</taxon>
        <taxon>Ascomycota</taxon>
        <taxon>Saccharomycotina</taxon>
        <taxon>Pichiomycetes</taxon>
        <taxon>Debaryomycetaceae</taxon>
        <taxon>Kurtzmaniella</taxon>
    </lineage>
</organism>
<feature type="region of interest" description="Disordered" evidence="1">
    <location>
        <begin position="728"/>
        <end position="751"/>
    </location>
</feature>